<keyword evidence="8" id="KW-0808">Transferase</keyword>
<dbReference type="InterPro" id="IPR001841">
    <property type="entry name" value="Znf_RING"/>
</dbReference>
<dbReference type="PANTHER" id="PTHR15710:SF77">
    <property type="entry name" value="RING-H2 FINGER PROTEIN ATL21B"/>
    <property type="match status" value="1"/>
</dbReference>
<feature type="domain" description="RING-type" evidence="7">
    <location>
        <begin position="189"/>
        <end position="230"/>
    </location>
</feature>
<dbReference type="GO" id="GO:0008270">
    <property type="term" value="F:zinc ion binding"/>
    <property type="evidence" value="ECO:0007669"/>
    <property type="project" value="UniProtKB-KW"/>
</dbReference>
<organism evidence="8 9">
    <name type="scientific">Medicago truncatula</name>
    <name type="common">Barrel medic</name>
    <name type="synonym">Medicago tribuloides</name>
    <dbReference type="NCBI Taxonomy" id="3880"/>
    <lineage>
        <taxon>Eukaryota</taxon>
        <taxon>Viridiplantae</taxon>
        <taxon>Streptophyta</taxon>
        <taxon>Embryophyta</taxon>
        <taxon>Tracheophyta</taxon>
        <taxon>Spermatophyta</taxon>
        <taxon>Magnoliopsida</taxon>
        <taxon>eudicotyledons</taxon>
        <taxon>Gunneridae</taxon>
        <taxon>Pentapetalae</taxon>
        <taxon>rosids</taxon>
        <taxon>fabids</taxon>
        <taxon>Fabales</taxon>
        <taxon>Fabaceae</taxon>
        <taxon>Papilionoideae</taxon>
        <taxon>50 kb inversion clade</taxon>
        <taxon>NPAAA clade</taxon>
        <taxon>Hologalegina</taxon>
        <taxon>IRL clade</taxon>
        <taxon>Trifolieae</taxon>
        <taxon>Medicago</taxon>
    </lineage>
</organism>
<keyword evidence="5" id="KW-0862">Zinc</keyword>
<dbReference type="PANTHER" id="PTHR15710">
    <property type="entry name" value="E3 UBIQUITIN-PROTEIN LIGASE PRAJA"/>
    <property type="match status" value="1"/>
</dbReference>
<keyword evidence="8" id="KW-0436">Ligase</keyword>
<comment type="caution">
    <text evidence="8">The sequence shown here is derived from an EMBL/GenBank/DDBJ whole genome shotgun (WGS) entry which is preliminary data.</text>
</comment>
<dbReference type="Gene3D" id="3.30.40.10">
    <property type="entry name" value="Zinc/RING finger domain, C3HC4 (zinc finger)"/>
    <property type="match status" value="1"/>
</dbReference>
<keyword evidence="3" id="KW-0479">Metal-binding</keyword>
<evidence type="ECO:0000313" key="9">
    <source>
        <dbReference type="Proteomes" id="UP000265566"/>
    </source>
</evidence>
<keyword evidence="8" id="KW-0012">Acyltransferase</keyword>
<accession>A0A396IYE6</accession>
<dbReference type="AlphaFoldDB" id="A0A396IYE6"/>
<dbReference type="OMA" id="HYESPRI"/>
<reference evidence="9" key="1">
    <citation type="journal article" date="2018" name="Nat. Plants">
        <title>Whole-genome landscape of Medicago truncatula symbiotic genes.</title>
        <authorList>
            <person name="Pecrix Y."/>
            <person name="Staton S.E."/>
            <person name="Sallet E."/>
            <person name="Lelandais-Briere C."/>
            <person name="Moreau S."/>
            <person name="Carrere S."/>
            <person name="Blein T."/>
            <person name="Jardinaud M.F."/>
            <person name="Latrasse D."/>
            <person name="Zouine M."/>
            <person name="Zahm M."/>
            <person name="Kreplak J."/>
            <person name="Mayjonade B."/>
            <person name="Satge C."/>
            <person name="Perez M."/>
            <person name="Cauet S."/>
            <person name="Marande W."/>
            <person name="Chantry-Darmon C."/>
            <person name="Lopez-Roques C."/>
            <person name="Bouchez O."/>
            <person name="Berard A."/>
            <person name="Debelle F."/>
            <person name="Munos S."/>
            <person name="Bendahmane A."/>
            <person name="Berges H."/>
            <person name="Niebel A."/>
            <person name="Buitink J."/>
            <person name="Frugier F."/>
            <person name="Benhamed M."/>
            <person name="Crespi M."/>
            <person name="Gouzy J."/>
            <person name="Gamas P."/>
        </authorList>
    </citation>
    <scope>NUCLEOTIDE SEQUENCE [LARGE SCALE GENOMIC DNA]</scope>
    <source>
        <strain evidence="9">cv. Jemalong A17</strain>
    </source>
</reference>
<evidence type="ECO:0000313" key="8">
    <source>
        <dbReference type="EMBL" id="RHN69434.1"/>
    </source>
</evidence>
<comment type="catalytic activity">
    <reaction evidence="1">
        <text>S-ubiquitinyl-[E2 ubiquitin-conjugating enzyme]-L-cysteine + [acceptor protein]-L-lysine = [E2 ubiquitin-conjugating enzyme]-L-cysteine + N(6)-ubiquitinyl-[acceptor protein]-L-lysine.</text>
        <dbReference type="EC" id="2.3.2.27"/>
    </reaction>
</comment>
<evidence type="ECO:0000259" key="7">
    <source>
        <dbReference type="PROSITE" id="PS50089"/>
    </source>
</evidence>
<evidence type="ECO:0000256" key="1">
    <source>
        <dbReference type="ARBA" id="ARBA00000900"/>
    </source>
</evidence>
<evidence type="ECO:0000256" key="4">
    <source>
        <dbReference type="ARBA" id="ARBA00022771"/>
    </source>
</evidence>
<name>A0A396IYE6_MEDTR</name>
<dbReference type="SUPFAM" id="SSF57850">
    <property type="entry name" value="RING/U-box"/>
    <property type="match status" value="1"/>
</dbReference>
<dbReference type="PROSITE" id="PS50089">
    <property type="entry name" value="ZF_RING_2"/>
    <property type="match status" value="1"/>
</dbReference>
<protein>
    <recommendedName>
        <fullName evidence="2">RING-type E3 ubiquitin transferase</fullName>
        <ecNumber evidence="2">2.3.2.27</ecNumber>
    </recommendedName>
</protein>
<evidence type="ECO:0000256" key="6">
    <source>
        <dbReference type="PROSITE-ProRule" id="PRU00175"/>
    </source>
</evidence>
<dbReference type="InterPro" id="IPR013083">
    <property type="entry name" value="Znf_RING/FYVE/PHD"/>
</dbReference>
<keyword evidence="4 6" id="KW-0863">Zinc-finger</keyword>
<dbReference type="GO" id="GO:0061630">
    <property type="term" value="F:ubiquitin protein ligase activity"/>
    <property type="evidence" value="ECO:0007669"/>
    <property type="project" value="UniProtKB-EC"/>
</dbReference>
<dbReference type="Proteomes" id="UP000265566">
    <property type="component" value="Chromosome 3"/>
</dbReference>
<dbReference type="Pfam" id="PF13639">
    <property type="entry name" value="zf-RING_2"/>
    <property type="match status" value="1"/>
</dbReference>
<evidence type="ECO:0000256" key="3">
    <source>
        <dbReference type="ARBA" id="ARBA00022723"/>
    </source>
</evidence>
<dbReference type="EMBL" id="PSQE01000003">
    <property type="protein sequence ID" value="RHN69434.1"/>
    <property type="molecule type" value="Genomic_DNA"/>
</dbReference>
<dbReference type="CDD" id="cd16454">
    <property type="entry name" value="RING-H2_PA-TM-RING"/>
    <property type="match status" value="1"/>
</dbReference>
<dbReference type="GO" id="GO:0016874">
    <property type="term" value="F:ligase activity"/>
    <property type="evidence" value="ECO:0007669"/>
    <property type="project" value="UniProtKB-KW"/>
</dbReference>
<dbReference type="SMART" id="SM00184">
    <property type="entry name" value="RING"/>
    <property type="match status" value="1"/>
</dbReference>
<proteinExistence type="predicted"/>
<dbReference type="Gramene" id="rna17908">
    <property type="protein sequence ID" value="RHN69434.1"/>
    <property type="gene ID" value="gene17908"/>
</dbReference>
<sequence>MSSIVHNYSWETYCALLDEDEVRFYQTLEQVHIGDYICIKVRVRHELCVNPPKYPSLILPFDWVFYAQTMFVPYHEFHQNSLLYMQTYFSNAIIPYDAMYSCMPHVMTYIDNVRNSYPNPHYESPRIRVLPLVLDISVRMLFENHNDFVTNMAVLVNTMGETQFVPATKEAIESLEKVKVEDCDTMKMCVICQVEFNLGMEVTKMPCDHLYHHECIVQWLETSHMCPMCRHPLPTSTGG</sequence>
<evidence type="ECO:0000256" key="5">
    <source>
        <dbReference type="ARBA" id="ARBA00022833"/>
    </source>
</evidence>
<evidence type="ECO:0000256" key="2">
    <source>
        <dbReference type="ARBA" id="ARBA00012483"/>
    </source>
</evidence>
<gene>
    <name evidence="8" type="ORF">MtrunA17_Chr3g0124731</name>
</gene>
<dbReference type="EC" id="2.3.2.27" evidence="2"/>